<accession>D8QZM1</accession>
<proteinExistence type="predicted"/>
<name>D8QZM1_SELML</name>
<dbReference type="KEGG" id="smo:SELMODRAFT_64323"/>
<dbReference type="Proteomes" id="UP000001514">
    <property type="component" value="Unassembled WGS sequence"/>
</dbReference>
<keyword evidence="3" id="KW-1185">Reference proteome</keyword>
<dbReference type="Gramene" id="EFJ34826">
    <property type="protein sequence ID" value="EFJ34826"/>
    <property type="gene ID" value="SELMODRAFT_64323"/>
</dbReference>
<feature type="domain" description="FAS1" evidence="1">
    <location>
        <begin position="246"/>
        <end position="383"/>
    </location>
</feature>
<dbReference type="HOGENOM" id="CLU_047484_0_0_1"/>
<sequence length="400" mass="42916">AVAAILAIHNARSIGAAASVDHPPAPSSGAGNVALKSVLAALLESPATEMMELVEQAGMLEALELAADRHNLTIFAPRDEFLELHFDADFRRFLLLPGNVRFLQELVMFHVLPIRITASQWRSGRFQSLSGSRDEVLLHWNKKQRLAVDRSTVDWPDMIVRSDGVVHRIDGLLVPKSVQDAYAAARISSSAVLPQAAPSLSGESFGNKAEAKLFHVTFPVIDDLIGSAPAPAPSPSRFSADGHGRVQDFIAALVSIGGYGEIADLLVNLTSLSVEIANLVNEGHALTVLAPGDRAVARLAAEHLGAIESILAYHIVAEYQTEESLYTLAKRHDRVVLSTLHEPPFNRLVAREIDGTVEFGSGNDLASSNSSRSSTGLLMDPNIYTDGRISVQGINAVLIP</sequence>
<dbReference type="InterPro" id="IPR044654">
    <property type="entry name" value="FLA15/16/17/18"/>
</dbReference>
<dbReference type="PANTHER" id="PTHR32499:SF3">
    <property type="entry name" value="FASCICLIN-LIKE ARABINOGALACTAN PROTEIN 16"/>
    <property type="match status" value="1"/>
</dbReference>
<evidence type="ECO:0000259" key="1">
    <source>
        <dbReference type="PROSITE" id="PS50213"/>
    </source>
</evidence>
<feature type="non-terminal residue" evidence="2">
    <location>
        <position position="400"/>
    </location>
</feature>
<dbReference type="Gene3D" id="2.30.180.10">
    <property type="entry name" value="FAS1 domain"/>
    <property type="match status" value="2"/>
</dbReference>
<evidence type="ECO:0000313" key="2">
    <source>
        <dbReference type="EMBL" id="EFJ34826.1"/>
    </source>
</evidence>
<dbReference type="AlphaFoldDB" id="D8QZM1"/>
<dbReference type="EMBL" id="GL377569">
    <property type="protein sequence ID" value="EFJ34826.1"/>
    <property type="molecule type" value="Genomic_DNA"/>
</dbReference>
<dbReference type="PANTHER" id="PTHR32499">
    <property type="entry name" value="FASCICLIN-LIKE ARABINOGALACTAN PROTEIN 16"/>
    <property type="match status" value="1"/>
</dbReference>
<dbReference type="OrthoDB" id="286301at2759"/>
<dbReference type="SUPFAM" id="SSF82153">
    <property type="entry name" value="FAS1 domain"/>
    <property type="match status" value="2"/>
</dbReference>
<dbReference type="InParanoid" id="D8QZM1"/>
<dbReference type="SMART" id="SM00554">
    <property type="entry name" value="FAS1"/>
    <property type="match status" value="2"/>
</dbReference>
<gene>
    <name evidence="2" type="ORF">SELMODRAFT_64323</name>
</gene>
<dbReference type="InterPro" id="IPR000782">
    <property type="entry name" value="FAS1_domain"/>
</dbReference>
<dbReference type="Pfam" id="PF02469">
    <property type="entry name" value="Fasciclin"/>
    <property type="match status" value="2"/>
</dbReference>
<organism evidence="3">
    <name type="scientific">Selaginella moellendorffii</name>
    <name type="common">Spikemoss</name>
    <dbReference type="NCBI Taxonomy" id="88036"/>
    <lineage>
        <taxon>Eukaryota</taxon>
        <taxon>Viridiplantae</taxon>
        <taxon>Streptophyta</taxon>
        <taxon>Embryophyta</taxon>
        <taxon>Tracheophyta</taxon>
        <taxon>Lycopodiopsida</taxon>
        <taxon>Selaginellales</taxon>
        <taxon>Selaginellaceae</taxon>
        <taxon>Selaginella</taxon>
    </lineage>
</organism>
<feature type="non-terminal residue" evidence="2">
    <location>
        <position position="1"/>
    </location>
</feature>
<reference evidence="2 3" key="1">
    <citation type="journal article" date="2011" name="Science">
        <title>The Selaginella genome identifies genetic changes associated with the evolution of vascular plants.</title>
        <authorList>
            <person name="Banks J.A."/>
            <person name="Nishiyama T."/>
            <person name="Hasebe M."/>
            <person name="Bowman J.L."/>
            <person name="Gribskov M."/>
            <person name="dePamphilis C."/>
            <person name="Albert V.A."/>
            <person name="Aono N."/>
            <person name="Aoyama T."/>
            <person name="Ambrose B.A."/>
            <person name="Ashton N.W."/>
            <person name="Axtell M.J."/>
            <person name="Barker E."/>
            <person name="Barker M.S."/>
            <person name="Bennetzen J.L."/>
            <person name="Bonawitz N.D."/>
            <person name="Chapple C."/>
            <person name="Cheng C."/>
            <person name="Correa L.G."/>
            <person name="Dacre M."/>
            <person name="DeBarry J."/>
            <person name="Dreyer I."/>
            <person name="Elias M."/>
            <person name="Engstrom E.M."/>
            <person name="Estelle M."/>
            <person name="Feng L."/>
            <person name="Finet C."/>
            <person name="Floyd S.K."/>
            <person name="Frommer W.B."/>
            <person name="Fujita T."/>
            <person name="Gramzow L."/>
            <person name="Gutensohn M."/>
            <person name="Harholt J."/>
            <person name="Hattori M."/>
            <person name="Heyl A."/>
            <person name="Hirai T."/>
            <person name="Hiwatashi Y."/>
            <person name="Ishikawa M."/>
            <person name="Iwata M."/>
            <person name="Karol K.G."/>
            <person name="Koehler B."/>
            <person name="Kolukisaoglu U."/>
            <person name="Kubo M."/>
            <person name="Kurata T."/>
            <person name="Lalonde S."/>
            <person name="Li K."/>
            <person name="Li Y."/>
            <person name="Litt A."/>
            <person name="Lyons E."/>
            <person name="Manning G."/>
            <person name="Maruyama T."/>
            <person name="Michael T.P."/>
            <person name="Mikami K."/>
            <person name="Miyazaki S."/>
            <person name="Morinaga S."/>
            <person name="Murata T."/>
            <person name="Mueller-Roeber B."/>
            <person name="Nelson D.R."/>
            <person name="Obara M."/>
            <person name="Oguri Y."/>
            <person name="Olmstead R.G."/>
            <person name="Onodera N."/>
            <person name="Petersen B.L."/>
            <person name="Pils B."/>
            <person name="Prigge M."/>
            <person name="Rensing S.A."/>
            <person name="Riano-Pachon D.M."/>
            <person name="Roberts A.W."/>
            <person name="Sato Y."/>
            <person name="Scheller H.V."/>
            <person name="Schulz B."/>
            <person name="Schulz C."/>
            <person name="Shakirov E.V."/>
            <person name="Shibagaki N."/>
            <person name="Shinohara N."/>
            <person name="Shippen D.E."/>
            <person name="Soerensen I."/>
            <person name="Sotooka R."/>
            <person name="Sugimoto N."/>
            <person name="Sugita M."/>
            <person name="Sumikawa N."/>
            <person name="Tanurdzic M."/>
            <person name="Theissen G."/>
            <person name="Ulvskov P."/>
            <person name="Wakazuki S."/>
            <person name="Weng J.K."/>
            <person name="Willats W.W."/>
            <person name="Wipf D."/>
            <person name="Wolf P.G."/>
            <person name="Yang L."/>
            <person name="Zimmer A.D."/>
            <person name="Zhu Q."/>
            <person name="Mitros T."/>
            <person name="Hellsten U."/>
            <person name="Loque D."/>
            <person name="Otillar R."/>
            <person name="Salamov A."/>
            <person name="Schmutz J."/>
            <person name="Shapiro H."/>
            <person name="Lindquist E."/>
            <person name="Lucas S."/>
            <person name="Rokhsar D."/>
            <person name="Grigoriev I.V."/>
        </authorList>
    </citation>
    <scope>NUCLEOTIDE SEQUENCE [LARGE SCALE GENOMIC DNA]</scope>
</reference>
<dbReference type="PROSITE" id="PS50213">
    <property type="entry name" value="FAS1"/>
    <property type="match status" value="2"/>
</dbReference>
<protein>
    <recommendedName>
        <fullName evidence="1">FAS1 domain-containing protein</fullName>
    </recommendedName>
</protein>
<dbReference type="InterPro" id="IPR036378">
    <property type="entry name" value="FAS1_dom_sf"/>
</dbReference>
<dbReference type="eggNOG" id="KOG1437">
    <property type="taxonomic scope" value="Eukaryota"/>
</dbReference>
<feature type="domain" description="FAS1" evidence="1">
    <location>
        <begin position="34"/>
        <end position="173"/>
    </location>
</feature>
<evidence type="ECO:0000313" key="3">
    <source>
        <dbReference type="Proteomes" id="UP000001514"/>
    </source>
</evidence>
<dbReference type="OMA" id="KLMEVGC"/>
<dbReference type="STRING" id="88036.D8QZM1"/>